<comment type="subcellular location">
    <subcellularLocation>
        <location evidence="1">Nucleus</location>
        <location evidence="1">Nucleolus</location>
    </subcellularLocation>
</comment>
<feature type="compositionally biased region" description="Acidic residues" evidence="7">
    <location>
        <begin position="218"/>
        <end position="234"/>
    </location>
</feature>
<organism evidence="9 10">
    <name type="scientific">Paspalum notatum var. saurae</name>
    <dbReference type="NCBI Taxonomy" id="547442"/>
    <lineage>
        <taxon>Eukaryota</taxon>
        <taxon>Viridiplantae</taxon>
        <taxon>Streptophyta</taxon>
        <taxon>Embryophyta</taxon>
        <taxon>Tracheophyta</taxon>
        <taxon>Spermatophyta</taxon>
        <taxon>Magnoliopsida</taxon>
        <taxon>Liliopsida</taxon>
        <taxon>Poales</taxon>
        <taxon>Poaceae</taxon>
        <taxon>PACMAD clade</taxon>
        <taxon>Panicoideae</taxon>
        <taxon>Andropogonodae</taxon>
        <taxon>Paspaleae</taxon>
        <taxon>Paspalinae</taxon>
        <taxon>Paspalum</taxon>
    </lineage>
</organism>
<evidence type="ECO:0000256" key="7">
    <source>
        <dbReference type="SAM" id="MobiDB-lite"/>
    </source>
</evidence>
<keyword evidence="5" id="KW-0804">Transcription</keyword>
<keyword evidence="2" id="KW-0156">Chromatin regulator</keyword>
<dbReference type="GO" id="GO:0042393">
    <property type="term" value="F:histone binding"/>
    <property type="evidence" value="ECO:0007669"/>
    <property type="project" value="TreeGrafter"/>
</dbReference>
<feature type="compositionally biased region" description="Basic and acidic residues" evidence="7">
    <location>
        <begin position="235"/>
        <end position="249"/>
    </location>
</feature>
<feature type="compositionally biased region" description="Basic and acidic residues" evidence="7">
    <location>
        <begin position="543"/>
        <end position="560"/>
    </location>
</feature>
<keyword evidence="6" id="KW-0539">Nucleus</keyword>
<evidence type="ECO:0000313" key="10">
    <source>
        <dbReference type="Proteomes" id="UP001341281"/>
    </source>
</evidence>
<feature type="compositionally biased region" description="Basic and acidic residues" evidence="7">
    <location>
        <begin position="275"/>
        <end position="326"/>
    </location>
</feature>
<protein>
    <recommendedName>
        <fullName evidence="8">DEK-C domain-containing protein</fullName>
    </recommendedName>
</protein>
<feature type="region of interest" description="Disordered" evidence="7">
    <location>
        <begin position="720"/>
        <end position="747"/>
    </location>
</feature>
<dbReference type="GO" id="GO:0003677">
    <property type="term" value="F:DNA binding"/>
    <property type="evidence" value="ECO:0007669"/>
    <property type="project" value="UniProtKB-KW"/>
</dbReference>
<dbReference type="Gene3D" id="1.10.10.60">
    <property type="entry name" value="Homeodomain-like"/>
    <property type="match status" value="1"/>
</dbReference>
<feature type="region of interest" description="Disordered" evidence="7">
    <location>
        <begin position="481"/>
        <end position="670"/>
    </location>
</feature>
<feature type="domain" description="DEK-C" evidence="8">
    <location>
        <begin position="664"/>
        <end position="719"/>
    </location>
</feature>
<accession>A0AAQ3SSR3</accession>
<dbReference type="GO" id="GO:2000779">
    <property type="term" value="P:regulation of double-strand break repair"/>
    <property type="evidence" value="ECO:0007669"/>
    <property type="project" value="TreeGrafter"/>
</dbReference>
<feature type="compositionally biased region" description="Basic and acidic residues" evidence="7">
    <location>
        <begin position="125"/>
        <end position="143"/>
    </location>
</feature>
<evidence type="ECO:0000256" key="6">
    <source>
        <dbReference type="ARBA" id="ARBA00023242"/>
    </source>
</evidence>
<feature type="compositionally biased region" description="Basic and acidic residues" evidence="7">
    <location>
        <begin position="614"/>
        <end position="625"/>
    </location>
</feature>
<feature type="compositionally biased region" description="Basic and acidic residues" evidence="7">
    <location>
        <begin position="71"/>
        <end position="99"/>
    </location>
</feature>
<evidence type="ECO:0000256" key="1">
    <source>
        <dbReference type="ARBA" id="ARBA00004604"/>
    </source>
</evidence>
<name>A0AAQ3SSR3_PASNO</name>
<dbReference type="InterPro" id="IPR044198">
    <property type="entry name" value="DEK"/>
</dbReference>
<feature type="compositionally biased region" description="Basic and acidic residues" evidence="7">
    <location>
        <begin position="567"/>
        <end position="584"/>
    </location>
</feature>
<feature type="compositionally biased region" description="Basic and acidic residues" evidence="7">
    <location>
        <begin position="17"/>
        <end position="45"/>
    </location>
</feature>
<dbReference type="GO" id="GO:0006325">
    <property type="term" value="P:chromatin organization"/>
    <property type="evidence" value="ECO:0007669"/>
    <property type="project" value="UniProtKB-KW"/>
</dbReference>
<feature type="compositionally biased region" description="Basic and acidic residues" evidence="7">
    <location>
        <begin position="636"/>
        <end position="647"/>
    </location>
</feature>
<keyword evidence="10" id="KW-1185">Reference proteome</keyword>
<keyword evidence="3" id="KW-0805">Transcription regulation</keyword>
<dbReference type="InterPro" id="IPR014876">
    <property type="entry name" value="DEK_C"/>
</dbReference>
<dbReference type="Pfam" id="PF08766">
    <property type="entry name" value="DEK_C"/>
    <property type="match status" value="1"/>
</dbReference>
<dbReference type="GO" id="GO:0005730">
    <property type="term" value="C:nucleolus"/>
    <property type="evidence" value="ECO:0007669"/>
    <property type="project" value="UniProtKB-SubCell"/>
</dbReference>
<evidence type="ECO:0000256" key="2">
    <source>
        <dbReference type="ARBA" id="ARBA00022853"/>
    </source>
</evidence>
<evidence type="ECO:0000256" key="4">
    <source>
        <dbReference type="ARBA" id="ARBA00023125"/>
    </source>
</evidence>
<sequence length="747" mass="81822">MEEKAVENGAAAVDVAAPDKKDNTKEEANKSKEVVANKDAEEQNKGSENGTEGQPDGDVKMTEAAAADVAAPDKKDDTKEEANESKEVVVNKDVEEQNKGSENGTEGQSDGDVKVAEAAAADVAAPDKKDDTKEEANESKEIVVNEDAAEQNKGSENGPEGQSDGDVKMAEAESAKEGNGDADLSKQVDFEDVKTDADAKEETNAKTEEGEDAKMSEAEDAEIKDEGEDNVENTDVDKQDESNEQEKGGSVEQEENQGEGTGADEKQEQEEAEAEEKGSTDKKGEAGNKLEENKEETPKNKKARSARDRSQGKDKKQDGSKSREAKSLLNTPSPYGTDRPHRERKTVERLVEVIEKEPNKNFVVEKGRGTPLKDIPSVAHRVSNLLKKKPADLKLLHNVLFGRKGKAADFKTHILQFSGFVWHESDEKQRAKAKEKLDKCVKDTLLDLCWTLAIPVPKANIRKEDIVSKLLDFIAEPHSLADSGLSDDQGSNSRKRKRGGESESKTPDGTPSRSRKKFGDDSTSGKRQKKALKYDTDEDDDESMKSDSENRDEDADKAADEQEDDYDSGKEKARKFLEVKESSGKTKKNTGSGHKSGPPKTISKNPIKKISSKISEEKGSPDDSAKVFSRKKKSTSKGENETKEKKSSGKKVTKGKGESSEAVLPSKDDLRKTITGILKKVDFNTATFSDILKKLDNHYGMDLTPKKEAIKAMIQDELTKLSEVEDDEDENEDTGKNQQHQAKEVEA</sequence>
<dbReference type="EMBL" id="CP144746">
    <property type="protein sequence ID" value="WVZ59779.1"/>
    <property type="molecule type" value="Genomic_DNA"/>
</dbReference>
<gene>
    <name evidence="9" type="ORF">U9M48_009878</name>
</gene>
<dbReference type="SUPFAM" id="SSF109715">
    <property type="entry name" value="DEK C-terminal domain"/>
    <property type="match status" value="1"/>
</dbReference>
<feature type="region of interest" description="Disordered" evidence="7">
    <location>
        <begin position="1"/>
        <end position="345"/>
    </location>
</feature>
<dbReference type="PROSITE" id="PS51998">
    <property type="entry name" value="DEK_C"/>
    <property type="match status" value="1"/>
</dbReference>
<evidence type="ECO:0000259" key="8">
    <source>
        <dbReference type="PROSITE" id="PS51998"/>
    </source>
</evidence>
<proteinExistence type="predicted"/>
<dbReference type="Proteomes" id="UP001341281">
    <property type="component" value="Chromosome 02"/>
</dbReference>
<dbReference type="FunFam" id="1.10.10.60:FF:000220">
    <property type="entry name" value="DEK domain-containing chromatin associated protein"/>
    <property type="match status" value="1"/>
</dbReference>
<evidence type="ECO:0000313" key="9">
    <source>
        <dbReference type="EMBL" id="WVZ59779.1"/>
    </source>
</evidence>
<feature type="compositionally biased region" description="Basic and acidic residues" evidence="7">
    <location>
        <begin position="165"/>
        <end position="217"/>
    </location>
</feature>
<keyword evidence="4" id="KW-0238">DNA-binding</keyword>
<dbReference type="PANTHER" id="PTHR13468:SF23">
    <property type="entry name" value="EXPRESSED PROTEIN"/>
    <property type="match status" value="1"/>
</dbReference>
<evidence type="ECO:0000256" key="5">
    <source>
        <dbReference type="ARBA" id="ARBA00023163"/>
    </source>
</evidence>
<reference evidence="9 10" key="1">
    <citation type="submission" date="2024-02" db="EMBL/GenBank/DDBJ databases">
        <title>High-quality chromosome-scale genome assembly of Pensacola bahiagrass (Paspalum notatum Flugge var. saurae).</title>
        <authorList>
            <person name="Vega J.M."/>
            <person name="Podio M."/>
            <person name="Orjuela J."/>
            <person name="Siena L.A."/>
            <person name="Pessino S.C."/>
            <person name="Combes M.C."/>
            <person name="Mariac C."/>
            <person name="Albertini E."/>
            <person name="Pupilli F."/>
            <person name="Ortiz J.P.A."/>
            <person name="Leblanc O."/>
        </authorList>
    </citation>
    <scope>NUCLEOTIDE SEQUENCE [LARGE SCALE GENOMIC DNA]</scope>
    <source>
        <strain evidence="9">R1</strain>
        <tissue evidence="9">Leaf</tissue>
    </source>
</reference>
<dbReference type="AlphaFoldDB" id="A0AAQ3SSR3"/>
<evidence type="ECO:0000256" key="3">
    <source>
        <dbReference type="ARBA" id="ARBA00023015"/>
    </source>
</evidence>
<feature type="compositionally biased region" description="Low complexity" evidence="7">
    <location>
        <begin position="7"/>
        <end position="16"/>
    </location>
</feature>
<dbReference type="PANTHER" id="PTHR13468">
    <property type="entry name" value="DEK PROTEIN"/>
    <property type="match status" value="1"/>
</dbReference>